<keyword evidence="3 8" id="KW-0418">Kinase</keyword>
<reference evidence="9" key="2">
    <citation type="submission" date="2021-01" db="EMBL/GenBank/DDBJ databases">
        <authorList>
            <person name="Hahn C.R."/>
            <person name="Youssef N.H."/>
            <person name="Elshahed M."/>
        </authorList>
    </citation>
    <scope>NUCLEOTIDE SEQUENCE</scope>
    <source>
        <strain evidence="9">Zod_Metabat.24</strain>
    </source>
</reference>
<keyword evidence="8" id="KW-0963">Cytoplasm</keyword>
<sequence>MKKIGIVAKKNKPEAIDTVRGLIPFLKDRGIETILDNETASLTGESSSFNIEDVPKSSDLIIVLGGDGTLLYAARLVGKSEIPILGVNLGSLGFLTEIALEELNETIEKVISGDFRIEERMMLKAEIPTADGKKSEYSVLNDVVINKGVLARIINLEVMVNGAYLTTYNADGLIVSTPTGSTGYSLSAGGPVVHPTLSAIIINPICPHTLTNRPILVPEESKIEIRLLSGDGTVYVTLDGQVGVDFPEGRTITVSKSKRKVRLIEPPERDYYDVLRTKLRWGGVR</sequence>
<gene>
    <name evidence="8" type="primary">nadK</name>
    <name evidence="9" type="ORF">JW984_10640</name>
</gene>
<dbReference type="Gene3D" id="2.60.200.30">
    <property type="entry name" value="Probable inorganic polyphosphate/atp-NAD kinase, domain 2"/>
    <property type="match status" value="1"/>
</dbReference>
<dbReference type="InterPro" id="IPR016064">
    <property type="entry name" value="NAD/diacylglycerol_kinase_sf"/>
</dbReference>
<feature type="binding site" evidence="8">
    <location>
        <begin position="141"/>
        <end position="142"/>
    </location>
    <ligand>
        <name>NAD(+)</name>
        <dbReference type="ChEBI" id="CHEBI:57540"/>
    </ligand>
</feature>
<dbReference type="GO" id="GO:0005524">
    <property type="term" value="F:ATP binding"/>
    <property type="evidence" value="ECO:0007669"/>
    <property type="project" value="UniProtKB-KW"/>
</dbReference>
<dbReference type="Pfam" id="PF01513">
    <property type="entry name" value="NAD_kinase"/>
    <property type="match status" value="1"/>
</dbReference>
<evidence type="ECO:0000256" key="1">
    <source>
        <dbReference type="ARBA" id="ARBA00022679"/>
    </source>
</evidence>
<dbReference type="InterPro" id="IPR017437">
    <property type="entry name" value="ATP-NAD_kinase_PpnK-typ_C"/>
</dbReference>
<dbReference type="GO" id="GO:0019674">
    <property type="term" value="P:NAD+ metabolic process"/>
    <property type="evidence" value="ECO:0007669"/>
    <property type="project" value="InterPro"/>
</dbReference>
<feature type="binding site" evidence="8">
    <location>
        <position position="241"/>
    </location>
    <ligand>
        <name>NAD(+)</name>
        <dbReference type="ChEBI" id="CHEBI:57540"/>
    </ligand>
</feature>
<dbReference type="GO" id="GO:0046872">
    <property type="term" value="F:metal ion binding"/>
    <property type="evidence" value="ECO:0007669"/>
    <property type="project" value="UniProtKB-UniRule"/>
</dbReference>
<dbReference type="PANTHER" id="PTHR20275">
    <property type="entry name" value="NAD KINASE"/>
    <property type="match status" value="1"/>
</dbReference>
<dbReference type="FunFam" id="2.60.200.30:FF:000009">
    <property type="entry name" value="Poly(P)/ATP NAD kinase"/>
    <property type="match status" value="1"/>
</dbReference>
<feature type="active site" description="Proton acceptor" evidence="8">
    <location>
        <position position="67"/>
    </location>
</feature>
<comment type="caution">
    <text evidence="8">Lacks conserved residue(s) required for the propagation of feature annotation.</text>
</comment>
<comment type="similarity">
    <text evidence="8">Belongs to the NAD kinase family.</text>
</comment>
<evidence type="ECO:0000256" key="4">
    <source>
        <dbReference type="ARBA" id="ARBA00022840"/>
    </source>
</evidence>
<dbReference type="GO" id="GO:0051287">
    <property type="term" value="F:NAD binding"/>
    <property type="evidence" value="ECO:0007669"/>
    <property type="project" value="UniProtKB-ARBA"/>
</dbReference>
<comment type="caution">
    <text evidence="9">The sequence shown here is derived from an EMBL/GenBank/DDBJ whole genome shotgun (WGS) entry which is preliminary data.</text>
</comment>
<keyword evidence="2 8" id="KW-0547">Nucleotide-binding</keyword>
<keyword evidence="5 8" id="KW-0521">NADP</keyword>
<dbReference type="Pfam" id="PF20143">
    <property type="entry name" value="NAD_kinase_C"/>
    <property type="match status" value="1"/>
</dbReference>
<evidence type="ECO:0000256" key="6">
    <source>
        <dbReference type="ARBA" id="ARBA00023027"/>
    </source>
</evidence>
<comment type="catalytic activity">
    <reaction evidence="7 8">
        <text>NAD(+) + ATP = ADP + NADP(+) + H(+)</text>
        <dbReference type="Rhea" id="RHEA:18629"/>
        <dbReference type="ChEBI" id="CHEBI:15378"/>
        <dbReference type="ChEBI" id="CHEBI:30616"/>
        <dbReference type="ChEBI" id="CHEBI:57540"/>
        <dbReference type="ChEBI" id="CHEBI:58349"/>
        <dbReference type="ChEBI" id="CHEBI:456216"/>
        <dbReference type="EC" id="2.7.1.23"/>
    </reaction>
</comment>
<feature type="binding site" evidence="8">
    <location>
        <position position="171"/>
    </location>
    <ligand>
        <name>NAD(+)</name>
        <dbReference type="ChEBI" id="CHEBI:57540"/>
    </ligand>
</feature>
<evidence type="ECO:0000313" key="9">
    <source>
        <dbReference type="EMBL" id="MBN1573639.1"/>
    </source>
</evidence>
<reference evidence="9" key="1">
    <citation type="journal article" date="2021" name="Environ. Microbiol.">
        <title>Genomic characterization of three novel Desulfobacterota classes expand the metabolic and phylogenetic diversity of the phylum.</title>
        <authorList>
            <person name="Murphy C.L."/>
            <person name="Biggerstaff J."/>
            <person name="Eichhorn A."/>
            <person name="Ewing E."/>
            <person name="Shahan R."/>
            <person name="Soriano D."/>
            <person name="Stewart S."/>
            <person name="VanMol K."/>
            <person name="Walker R."/>
            <person name="Walters P."/>
            <person name="Elshahed M.S."/>
            <person name="Youssef N.H."/>
        </authorList>
    </citation>
    <scope>NUCLEOTIDE SEQUENCE</scope>
    <source>
        <strain evidence="9">Zod_Metabat.24</strain>
    </source>
</reference>
<dbReference type="InterPro" id="IPR002504">
    <property type="entry name" value="NADK"/>
</dbReference>
<protein>
    <recommendedName>
        <fullName evidence="8">NAD kinase</fullName>
        <ecNumber evidence="8">2.7.1.23</ecNumber>
    </recommendedName>
    <alternativeName>
        <fullName evidence="8">ATP-dependent NAD kinase</fullName>
    </alternativeName>
</protein>
<feature type="binding site" evidence="8">
    <location>
        <position position="152"/>
    </location>
    <ligand>
        <name>NAD(+)</name>
        <dbReference type="ChEBI" id="CHEBI:57540"/>
    </ligand>
</feature>
<comment type="function">
    <text evidence="8">Involved in the regulation of the intracellular balance of NAD and NADP, and is a key enzyme in the biosynthesis of NADP. Catalyzes specifically the phosphorylation on 2'-hydroxyl of the adenosine moiety of NAD to yield NADP.</text>
</comment>
<evidence type="ECO:0000256" key="5">
    <source>
        <dbReference type="ARBA" id="ARBA00022857"/>
    </source>
</evidence>
<evidence type="ECO:0000256" key="8">
    <source>
        <dbReference type="HAMAP-Rule" id="MF_00361"/>
    </source>
</evidence>
<dbReference type="PANTHER" id="PTHR20275:SF0">
    <property type="entry name" value="NAD KINASE"/>
    <property type="match status" value="1"/>
</dbReference>
<comment type="subcellular location">
    <subcellularLocation>
        <location evidence="8">Cytoplasm</location>
    </subcellularLocation>
</comment>
<dbReference type="GO" id="GO:0006741">
    <property type="term" value="P:NADP+ biosynthetic process"/>
    <property type="evidence" value="ECO:0007669"/>
    <property type="project" value="UniProtKB-UniRule"/>
</dbReference>
<evidence type="ECO:0000256" key="2">
    <source>
        <dbReference type="ARBA" id="ARBA00022741"/>
    </source>
</evidence>
<evidence type="ECO:0000256" key="7">
    <source>
        <dbReference type="ARBA" id="ARBA00047925"/>
    </source>
</evidence>
<dbReference type="AlphaFoldDB" id="A0A9D8KF92"/>
<proteinExistence type="inferred from homology"/>
<dbReference type="InterPro" id="IPR017438">
    <property type="entry name" value="ATP-NAD_kinase_N"/>
</dbReference>
<dbReference type="EMBL" id="JAFGIX010000054">
    <property type="protein sequence ID" value="MBN1573639.1"/>
    <property type="molecule type" value="Genomic_DNA"/>
</dbReference>
<dbReference type="Gene3D" id="3.40.50.10330">
    <property type="entry name" value="Probable inorganic polyphosphate/atp-NAD kinase, domain 1"/>
    <property type="match status" value="1"/>
</dbReference>
<organism evidence="9 10">
    <name type="scientific">Candidatus Zymogenus saltonus</name>
    <dbReference type="NCBI Taxonomy" id="2844893"/>
    <lineage>
        <taxon>Bacteria</taxon>
        <taxon>Deltaproteobacteria</taxon>
        <taxon>Candidatus Zymogenia</taxon>
        <taxon>Candidatus Zymogeniales</taxon>
        <taxon>Candidatus Zymogenaceae</taxon>
        <taxon>Candidatus Zymogenus</taxon>
    </lineage>
</organism>
<feature type="binding site" evidence="8">
    <location>
        <begin position="182"/>
        <end position="187"/>
    </location>
    <ligand>
        <name>NAD(+)</name>
        <dbReference type="ChEBI" id="CHEBI:57540"/>
    </ligand>
</feature>
<evidence type="ECO:0000256" key="3">
    <source>
        <dbReference type="ARBA" id="ARBA00022777"/>
    </source>
</evidence>
<dbReference type="SUPFAM" id="SSF111331">
    <property type="entry name" value="NAD kinase/diacylglycerol kinase-like"/>
    <property type="match status" value="1"/>
</dbReference>
<accession>A0A9D8KF92</accession>
<keyword evidence="4 8" id="KW-0067">ATP-binding</keyword>
<comment type="cofactor">
    <cofactor evidence="8">
        <name>a divalent metal cation</name>
        <dbReference type="ChEBI" id="CHEBI:60240"/>
    </cofactor>
</comment>
<name>A0A9D8KF92_9DELT</name>
<dbReference type="HAMAP" id="MF_00361">
    <property type="entry name" value="NAD_kinase"/>
    <property type="match status" value="1"/>
</dbReference>
<dbReference type="GO" id="GO:0003951">
    <property type="term" value="F:NAD+ kinase activity"/>
    <property type="evidence" value="ECO:0007669"/>
    <property type="project" value="UniProtKB-UniRule"/>
</dbReference>
<dbReference type="GO" id="GO:0005737">
    <property type="term" value="C:cytoplasm"/>
    <property type="evidence" value="ECO:0007669"/>
    <property type="project" value="UniProtKB-SubCell"/>
</dbReference>
<dbReference type="EC" id="2.7.1.23" evidence="8"/>
<dbReference type="Proteomes" id="UP000809273">
    <property type="component" value="Unassembled WGS sequence"/>
</dbReference>
<evidence type="ECO:0000313" key="10">
    <source>
        <dbReference type="Proteomes" id="UP000809273"/>
    </source>
</evidence>
<feature type="binding site" evidence="8">
    <location>
        <begin position="67"/>
        <end position="68"/>
    </location>
    <ligand>
        <name>NAD(+)</name>
        <dbReference type="ChEBI" id="CHEBI:57540"/>
    </ligand>
</feature>
<keyword evidence="6 8" id="KW-0520">NAD</keyword>
<keyword evidence="1 8" id="KW-0808">Transferase</keyword>